<evidence type="ECO:0000313" key="2">
    <source>
        <dbReference type="EMBL" id="EEC04165.1"/>
    </source>
</evidence>
<reference evidence="3" key="2">
    <citation type="submission" date="2020-05" db="UniProtKB">
        <authorList>
            <consortium name="EnsemblMetazoa"/>
        </authorList>
    </citation>
    <scope>IDENTIFICATION</scope>
    <source>
        <strain evidence="3">wikel</strain>
    </source>
</reference>
<keyword evidence="1" id="KW-0472">Membrane</keyword>
<dbReference type="VEuPathDB" id="VectorBase:ISCW003207"/>
<dbReference type="VEuPathDB" id="VectorBase:ISCI003207"/>
<dbReference type="VEuPathDB" id="VectorBase:ISCP_019589"/>
<feature type="transmembrane region" description="Helical" evidence="1">
    <location>
        <begin position="31"/>
        <end position="52"/>
    </location>
</feature>
<keyword evidence="4" id="KW-1185">Reference proteome</keyword>
<sequence length="88" mass="9721">MVMLAWSLAFGALSDYGTALAAGLVKIPDILYYVSAVYGTYGMLLICGMALISRSWMAYVARAIRVYLGAMKVQLERRLNSRTASFQE</sequence>
<protein>
    <submittedName>
        <fullName evidence="2 3">Uncharacterized protein</fullName>
    </submittedName>
</protein>
<accession>B7PC43</accession>
<dbReference type="EMBL" id="ABJB010485490">
    <property type="status" value="NOT_ANNOTATED_CDS"/>
    <property type="molecule type" value="Genomic_DNA"/>
</dbReference>
<dbReference type="EMBL" id="DS681555">
    <property type="protein sequence ID" value="EEC04165.1"/>
    <property type="molecule type" value="Genomic_DNA"/>
</dbReference>
<proteinExistence type="predicted"/>
<dbReference type="HOGENOM" id="CLU_2471540_0_0_1"/>
<evidence type="ECO:0000313" key="4">
    <source>
        <dbReference type="Proteomes" id="UP000001555"/>
    </source>
</evidence>
<keyword evidence="1" id="KW-0812">Transmembrane</keyword>
<evidence type="ECO:0000313" key="3">
    <source>
        <dbReference type="EnsemblMetazoa" id="ISCW003207-PA"/>
    </source>
</evidence>
<dbReference type="AlphaFoldDB" id="B7PC43"/>
<dbReference type="Proteomes" id="UP000001555">
    <property type="component" value="Unassembled WGS sequence"/>
</dbReference>
<dbReference type="EnsemblMetazoa" id="ISCW003207-RA">
    <property type="protein sequence ID" value="ISCW003207-PA"/>
    <property type="gene ID" value="ISCW003207"/>
</dbReference>
<dbReference type="InParanoid" id="B7PC43"/>
<gene>
    <name evidence="2" type="ORF">IscW_ISCW003207</name>
</gene>
<organism>
    <name type="scientific">Ixodes scapularis</name>
    <name type="common">Black-legged tick</name>
    <name type="synonym">Deer tick</name>
    <dbReference type="NCBI Taxonomy" id="6945"/>
    <lineage>
        <taxon>Eukaryota</taxon>
        <taxon>Metazoa</taxon>
        <taxon>Ecdysozoa</taxon>
        <taxon>Arthropoda</taxon>
        <taxon>Chelicerata</taxon>
        <taxon>Arachnida</taxon>
        <taxon>Acari</taxon>
        <taxon>Parasitiformes</taxon>
        <taxon>Ixodida</taxon>
        <taxon>Ixodoidea</taxon>
        <taxon>Ixodidae</taxon>
        <taxon>Ixodinae</taxon>
        <taxon>Ixodes</taxon>
    </lineage>
</organism>
<keyword evidence="1" id="KW-1133">Transmembrane helix</keyword>
<evidence type="ECO:0000256" key="1">
    <source>
        <dbReference type="SAM" id="Phobius"/>
    </source>
</evidence>
<name>B7PC43_IXOSC</name>
<reference evidence="2 4" key="1">
    <citation type="submission" date="2008-03" db="EMBL/GenBank/DDBJ databases">
        <title>Annotation of Ixodes scapularis.</title>
        <authorList>
            <consortium name="Ixodes scapularis Genome Project Consortium"/>
            <person name="Caler E."/>
            <person name="Hannick L.I."/>
            <person name="Bidwell S."/>
            <person name="Joardar V."/>
            <person name="Thiagarajan M."/>
            <person name="Amedeo P."/>
            <person name="Galinsky K.J."/>
            <person name="Schobel S."/>
            <person name="Inman J."/>
            <person name="Hostetler J."/>
            <person name="Miller J."/>
            <person name="Hammond M."/>
            <person name="Megy K."/>
            <person name="Lawson D."/>
            <person name="Kodira C."/>
            <person name="Sutton G."/>
            <person name="Meyer J."/>
            <person name="Hill C.A."/>
            <person name="Birren B."/>
            <person name="Nene V."/>
            <person name="Collins F."/>
            <person name="Alarcon-Chaidez F."/>
            <person name="Wikel S."/>
            <person name="Strausberg R."/>
        </authorList>
    </citation>
    <scope>NUCLEOTIDE SEQUENCE [LARGE SCALE GENOMIC DNA]</scope>
    <source>
        <strain evidence="4">Wikel</strain>
        <strain evidence="2">Wikel colony</strain>
    </source>
</reference>
<dbReference type="PaxDb" id="6945-B7PC43"/>